<dbReference type="EMBL" id="ADGQ01000018">
    <property type="protein sequence ID" value="EFM65228.1"/>
    <property type="molecule type" value="Genomic_DNA"/>
</dbReference>
<keyword evidence="3" id="KW-0645">Protease</keyword>
<protein>
    <submittedName>
        <fullName evidence="3">Papain family cysteine protease</fullName>
    </submittedName>
</protein>
<evidence type="ECO:0000313" key="4">
    <source>
        <dbReference type="Proteomes" id="UP000003244"/>
    </source>
</evidence>
<dbReference type="RefSeq" id="WP_007788460.1">
    <property type="nucleotide sequence ID" value="NZ_ADGQ01000018.1"/>
</dbReference>
<dbReference type="GO" id="GO:0008234">
    <property type="term" value="F:cysteine-type peptidase activity"/>
    <property type="evidence" value="ECO:0007669"/>
    <property type="project" value="InterPro"/>
</dbReference>
<dbReference type="Pfam" id="PF04122">
    <property type="entry name" value="CW_binding_2"/>
    <property type="match status" value="3"/>
</dbReference>
<name>E0E1K7_9FIRM</name>
<dbReference type="InterPro" id="IPR040528">
    <property type="entry name" value="Lectin-like"/>
</dbReference>
<dbReference type="MEROPS" id="C01.167"/>
<evidence type="ECO:0000256" key="1">
    <source>
        <dbReference type="SAM" id="SignalP"/>
    </source>
</evidence>
<dbReference type="Proteomes" id="UP000003244">
    <property type="component" value="Unassembled WGS sequence"/>
</dbReference>
<dbReference type="PROSITE" id="PS00139">
    <property type="entry name" value="THIOL_PROTEASE_CYS"/>
    <property type="match status" value="1"/>
</dbReference>
<dbReference type="PANTHER" id="PTHR30032:SF8">
    <property type="entry name" value="GERMINATION-SPECIFIC N-ACETYLMURAMOYL-L-ALANINE AMIDASE"/>
    <property type="match status" value="1"/>
</dbReference>
<gene>
    <name evidence="3" type="ORF">HMPREF0634_0932</name>
</gene>
<dbReference type="eggNOG" id="COG4870">
    <property type="taxonomic scope" value="Bacteria"/>
</dbReference>
<dbReference type="PANTHER" id="PTHR30032">
    <property type="entry name" value="N-ACETYLMURAMOYL-L-ALANINE AMIDASE-RELATED"/>
    <property type="match status" value="1"/>
</dbReference>
<proteinExistence type="predicted"/>
<keyword evidence="1" id="KW-0732">Signal</keyword>
<dbReference type="Gene3D" id="3.40.50.12090">
    <property type="match status" value="2"/>
</dbReference>
<feature type="chain" id="PRO_5039395406" evidence="1">
    <location>
        <begin position="30"/>
        <end position="837"/>
    </location>
</feature>
<dbReference type="InterPro" id="IPR038765">
    <property type="entry name" value="Papain-like_cys_pep_sf"/>
</dbReference>
<dbReference type="InterPro" id="IPR051922">
    <property type="entry name" value="Bact_Sporulation_Assoc"/>
</dbReference>
<dbReference type="OrthoDB" id="3648721at2"/>
<dbReference type="eggNOG" id="COG2247">
    <property type="taxonomic scope" value="Bacteria"/>
</dbReference>
<dbReference type="AlphaFoldDB" id="E0E1K7"/>
<dbReference type="GeneID" id="84800076"/>
<feature type="signal peptide" evidence="1">
    <location>
        <begin position="1"/>
        <end position="29"/>
    </location>
</feature>
<dbReference type="SMART" id="SM00645">
    <property type="entry name" value="Pept_C1"/>
    <property type="match status" value="1"/>
</dbReference>
<keyword evidence="3" id="KW-0378">Hydrolase</keyword>
<dbReference type="SUPFAM" id="SSF54001">
    <property type="entry name" value="Cysteine proteinases"/>
    <property type="match status" value="1"/>
</dbReference>
<keyword evidence="4" id="KW-1185">Reference proteome</keyword>
<dbReference type="Pfam" id="PF00112">
    <property type="entry name" value="Peptidase_C1"/>
    <property type="match status" value="1"/>
</dbReference>
<feature type="domain" description="Peptidase C1A papain C-terminal" evidence="2">
    <location>
        <begin position="91"/>
        <end position="325"/>
    </location>
</feature>
<dbReference type="Gene3D" id="3.90.70.10">
    <property type="entry name" value="Cysteine proteinases"/>
    <property type="match status" value="1"/>
</dbReference>
<dbReference type="InterPro" id="IPR000169">
    <property type="entry name" value="Pept_cys_AS"/>
</dbReference>
<sequence length="837" mass="92267">MTFNRDRKNFKKIIILSVFSLIISSGSLFQTSADEVDSPSVEYINGSQYTGIESIDRTPNENSREVENISIKPFEFTPTKIRSNSKRDGANASKFDPREKGYMTGIRDQENLGICWTFTGNATLETFLKLKGYGDFDLSEEHMRWWAKDNVYGWNIGDTQGSTNETSVGYFTSWLGPKLEKDIPYNGKLTRENGAKKPANYDSAPKLPYNVTGVISVAADKTSVKNAIINYGAVMSGYYDDKRYMSSDSNAYYLNEKLGQNHAITIVGWDDNYPVNKFNGAAKPSSKGAWLVKNSWGNYNTERGYMWISYEDKNILSYTDNYSITQVKQDSGQKLYQHEYSMTASLADNTITTANVFEFGKHEALQGVMFASDSIGAKYEIYLIPINGNETLNYNNRILLKSGTVPYSGYITEDISNFPLATGKGAIAVRIDNRANNRKSKIAMEMNVNGYDMFKAKANIGQSYVLRGGTFIDLNKMSGYAPANLVIKGITKSYQGGKSLAGQDRYDTAVKVSNDGWTKSDTVFLVNGKAIADALTATPLAKLKSAPILLTEKDKLNDLTSKEMDRLKAKNIVIIGGKDSISKGLEDKLVESGKQVQRISGDDRKDTSKKIAEEVLKIKKVDTISLVNGYKGLADAISFSPVAGEKTIPIILTDNKGLYSMPEDLKDTSKITKSYIIGGLESVPRSVTSNLSSPERVSGINRSDTNAQIIEKFYPSDKLDYVFVSKNGQKNPDELIDGLAVGAYAAKVSSPIVLANSKLSDKQVKALENKKISNITQVGLGPNSMAVTELLIMKAGIHTDIDTKGTNSDNSQLDSSKIDSLEVNSKTVKNFEQKENN</sequence>
<reference evidence="3 4" key="1">
    <citation type="submission" date="2010-08" db="EMBL/GenBank/DDBJ databases">
        <authorList>
            <person name="Harkins D.M."/>
            <person name="Madupu R."/>
            <person name="Durkin A.S."/>
            <person name="Torralba M."/>
            <person name="Methe B."/>
            <person name="Sutton G.G."/>
            <person name="Nelson K.E."/>
        </authorList>
    </citation>
    <scope>NUCLEOTIDE SEQUENCE [LARGE SCALE GENOMIC DNA]</scope>
    <source>
        <strain evidence="3 4">DSM 17678</strain>
    </source>
</reference>
<evidence type="ECO:0000313" key="3">
    <source>
        <dbReference type="EMBL" id="EFM65228.1"/>
    </source>
</evidence>
<dbReference type="CDD" id="cd02619">
    <property type="entry name" value="Peptidase_C1"/>
    <property type="match status" value="1"/>
</dbReference>
<dbReference type="STRING" id="596315.HMPREF0634_0932"/>
<comment type="caution">
    <text evidence="3">The sequence shown here is derived from an EMBL/GenBank/DDBJ whole genome shotgun (WGS) entry which is preliminary data.</text>
</comment>
<dbReference type="Pfam" id="PF18560">
    <property type="entry name" value="Lectin_like"/>
    <property type="match status" value="1"/>
</dbReference>
<dbReference type="InterPro" id="IPR007253">
    <property type="entry name" value="Cell_wall-bd_2"/>
</dbReference>
<dbReference type="InterPro" id="IPR000668">
    <property type="entry name" value="Peptidase_C1A_C"/>
</dbReference>
<evidence type="ECO:0000259" key="2">
    <source>
        <dbReference type="SMART" id="SM00645"/>
    </source>
</evidence>
<organism evidence="3 4">
    <name type="scientific">Peptostreptococcus stomatis DSM 17678</name>
    <dbReference type="NCBI Taxonomy" id="596315"/>
    <lineage>
        <taxon>Bacteria</taxon>
        <taxon>Bacillati</taxon>
        <taxon>Bacillota</taxon>
        <taxon>Clostridia</taxon>
        <taxon>Peptostreptococcales</taxon>
        <taxon>Peptostreptococcaceae</taxon>
        <taxon>Peptostreptococcus</taxon>
    </lineage>
</organism>
<dbReference type="GO" id="GO:0006508">
    <property type="term" value="P:proteolysis"/>
    <property type="evidence" value="ECO:0007669"/>
    <property type="project" value="UniProtKB-KW"/>
</dbReference>
<accession>E0E1K7</accession>